<protein>
    <recommendedName>
        <fullName evidence="2">Histidine kinase/HSP90-like ATPase domain-containing protein</fullName>
    </recommendedName>
</protein>
<sequence>MTTQTPKVELTLPVIQDMELAATKTAEVVAKQMGLDEMKTAEISMALIEACINAFEHSKSDSNVYIHYIIDGDTLIIKVGDSGVGFDQEVVEIPNIDEKLKADRKRGWGIKLMKELMDTVEFESTDGGTTVTMTKTKQ</sequence>
<dbReference type="Pfam" id="PF13581">
    <property type="entry name" value="HATPase_c_2"/>
    <property type="match status" value="1"/>
</dbReference>
<dbReference type="PANTHER" id="PTHR35526:SF3">
    <property type="entry name" value="ANTI-SIGMA-F FACTOR RSBW"/>
    <property type="match status" value="1"/>
</dbReference>
<keyword evidence="1" id="KW-0808">Transferase</keyword>
<keyword evidence="1" id="KW-0418">Kinase</keyword>
<organism evidence="3">
    <name type="scientific">marine metagenome</name>
    <dbReference type="NCBI Taxonomy" id="408172"/>
    <lineage>
        <taxon>unclassified sequences</taxon>
        <taxon>metagenomes</taxon>
        <taxon>ecological metagenomes</taxon>
    </lineage>
</organism>
<dbReference type="InterPro" id="IPR036890">
    <property type="entry name" value="HATPase_C_sf"/>
</dbReference>
<dbReference type="EMBL" id="UINC01021357">
    <property type="protein sequence ID" value="SVA88750.1"/>
    <property type="molecule type" value="Genomic_DNA"/>
</dbReference>
<dbReference type="GO" id="GO:0004674">
    <property type="term" value="F:protein serine/threonine kinase activity"/>
    <property type="evidence" value="ECO:0007669"/>
    <property type="project" value="UniProtKB-KW"/>
</dbReference>
<reference evidence="3" key="1">
    <citation type="submission" date="2018-05" db="EMBL/GenBank/DDBJ databases">
        <authorList>
            <person name="Lanie J.A."/>
            <person name="Ng W.-L."/>
            <person name="Kazmierczak K.M."/>
            <person name="Andrzejewski T.M."/>
            <person name="Davidsen T.M."/>
            <person name="Wayne K.J."/>
            <person name="Tettelin H."/>
            <person name="Glass J.I."/>
            <person name="Rusch D."/>
            <person name="Podicherti R."/>
            <person name="Tsui H.-C.T."/>
            <person name="Winkler M.E."/>
        </authorList>
    </citation>
    <scope>NUCLEOTIDE SEQUENCE</scope>
</reference>
<evidence type="ECO:0000256" key="1">
    <source>
        <dbReference type="ARBA" id="ARBA00022527"/>
    </source>
</evidence>
<dbReference type="CDD" id="cd16936">
    <property type="entry name" value="HATPase_RsbW-like"/>
    <property type="match status" value="1"/>
</dbReference>
<accession>A0A381ZHM0</accession>
<feature type="domain" description="Histidine kinase/HSP90-like ATPase" evidence="2">
    <location>
        <begin position="22"/>
        <end position="135"/>
    </location>
</feature>
<gene>
    <name evidence="3" type="ORF">METZ01_LOCUS141604</name>
</gene>
<evidence type="ECO:0000313" key="3">
    <source>
        <dbReference type="EMBL" id="SVA88750.1"/>
    </source>
</evidence>
<dbReference type="Gene3D" id="3.30.565.10">
    <property type="entry name" value="Histidine kinase-like ATPase, C-terminal domain"/>
    <property type="match status" value="1"/>
</dbReference>
<proteinExistence type="predicted"/>
<evidence type="ECO:0000259" key="2">
    <source>
        <dbReference type="Pfam" id="PF13581"/>
    </source>
</evidence>
<dbReference type="SUPFAM" id="SSF55874">
    <property type="entry name" value="ATPase domain of HSP90 chaperone/DNA topoisomerase II/histidine kinase"/>
    <property type="match status" value="1"/>
</dbReference>
<dbReference type="InterPro" id="IPR003594">
    <property type="entry name" value="HATPase_dom"/>
</dbReference>
<keyword evidence="1" id="KW-0723">Serine/threonine-protein kinase</keyword>
<dbReference type="AlphaFoldDB" id="A0A381ZHM0"/>
<name>A0A381ZHM0_9ZZZZ</name>
<dbReference type="PANTHER" id="PTHR35526">
    <property type="entry name" value="ANTI-SIGMA-F FACTOR RSBW-RELATED"/>
    <property type="match status" value="1"/>
</dbReference>
<dbReference type="InterPro" id="IPR050267">
    <property type="entry name" value="Anti-sigma-factor_SerPK"/>
</dbReference>